<dbReference type="PANTHER" id="PTHR12461">
    <property type="entry name" value="HYPOXIA-INDUCIBLE FACTOR 1 ALPHA INHIBITOR-RELATED"/>
    <property type="match status" value="1"/>
</dbReference>
<dbReference type="SUPFAM" id="SSF51197">
    <property type="entry name" value="Clavaminate synthase-like"/>
    <property type="match status" value="1"/>
</dbReference>
<gene>
    <name evidence="2" type="ORF">PMEA_00023889</name>
</gene>
<reference evidence="2 3" key="1">
    <citation type="submission" date="2022-05" db="EMBL/GenBank/DDBJ databases">
        <authorList>
            <consortium name="Genoscope - CEA"/>
            <person name="William W."/>
        </authorList>
    </citation>
    <scope>NUCLEOTIDE SEQUENCE [LARGE SCALE GENOMIC DNA]</scope>
</reference>
<dbReference type="Proteomes" id="UP001159428">
    <property type="component" value="Unassembled WGS sequence"/>
</dbReference>
<evidence type="ECO:0000313" key="2">
    <source>
        <dbReference type="EMBL" id="CAH3148446.1"/>
    </source>
</evidence>
<dbReference type="GO" id="GO:0045746">
    <property type="term" value="P:negative regulation of Notch signaling pathway"/>
    <property type="evidence" value="ECO:0007669"/>
    <property type="project" value="TreeGrafter"/>
</dbReference>
<dbReference type="SMART" id="SM00558">
    <property type="entry name" value="JmjC"/>
    <property type="match status" value="1"/>
</dbReference>
<dbReference type="GO" id="GO:0036139">
    <property type="term" value="F:peptidyl-histidine dioxygenase activity"/>
    <property type="evidence" value="ECO:0007669"/>
    <property type="project" value="TreeGrafter"/>
</dbReference>
<dbReference type="Pfam" id="PF13621">
    <property type="entry name" value="Cupin_8"/>
    <property type="match status" value="1"/>
</dbReference>
<dbReference type="InterPro" id="IPR041667">
    <property type="entry name" value="Cupin_8"/>
</dbReference>
<name>A0AAU9XI20_9CNID</name>
<comment type="caution">
    <text evidence="2">The sequence shown here is derived from an EMBL/GenBank/DDBJ whole genome shotgun (WGS) entry which is preliminary data.</text>
</comment>
<dbReference type="GO" id="GO:0005737">
    <property type="term" value="C:cytoplasm"/>
    <property type="evidence" value="ECO:0007669"/>
    <property type="project" value="TreeGrafter"/>
</dbReference>
<dbReference type="InterPro" id="IPR014710">
    <property type="entry name" value="RmlC-like_jellyroll"/>
</dbReference>
<dbReference type="Gene3D" id="1.10.287.1010">
    <property type="entry name" value="Clavaminate synthase-like"/>
    <property type="match status" value="1"/>
</dbReference>
<protein>
    <recommendedName>
        <fullName evidence="1">JmjC domain-containing protein</fullName>
    </recommendedName>
</protein>
<dbReference type="InterPro" id="IPR027452">
    <property type="entry name" value="FIH-1_dom_II"/>
</dbReference>
<dbReference type="AlphaFoldDB" id="A0AAU9XI20"/>
<proteinExistence type="predicted"/>
<dbReference type="PROSITE" id="PS51184">
    <property type="entry name" value="JMJC"/>
    <property type="match status" value="1"/>
</dbReference>
<evidence type="ECO:0000259" key="1">
    <source>
        <dbReference type="PROSITE" id="PS51184"/>
    </source>
</evidence>
<organism evidence="2 3">
    <name type="scientific">Pocillopora meandrina</name>
    <dbReference type="NCBI Taxonomy" id="46732"/>
    <lineage>
        <taxon>Eukaryota</taxon>
        <taxon>Metazoa</taxon>
        <taxon>Cnidaria</taxon>
        <taxon>Anthozoa</taxon>
        <taxon>Hexacorallia</taxon>
        <taxon>Scleractinia</taxon>
        <taxon>Astrocoeniina</taxon>
        <taxon>Pocilloporidae</taxon>
        <taxon>Pocillopora</taxon>
    </lineage>
</organism>
<dbReference type="InterPro" id="IPR003347">
    <property type="entry name" value="JmjC_dom"/>
</dbReference>
<dbReference type="GO" id="GO:0036140">
    <property type="term" value="F:[protein]-asparagine 3-dioxygenase activity"/>
    <property type="evidence" value="ECO:0007669"/>
    <property type="project" value="TreeGrafter"/>
</dbReference>
<sequence length="353" mass="40964">MASIHSVTNGDTGKYVDIDGHRVRKYDLRLSRIPQLDYNDPRVESIIANEEPVLLKNSDIVGTALKWDLNYLKENLGQGSFTVYSSKTHKFMYCDDKRTKDWPNFVPPTQRTDMKFESFCTRISNFKPSDTRLYLQQMLNDSVGKNIVRDFLGFKWSWLTNIQKKMKWGSLTSNLLLIGLPGNITPVHYDEQQNFFCQVTGYKRVILFHPDQFQCLYPFPLYHPCDRQSQVDFDNPDHKRFPKFRYAKAFEVIVGPGDVLYIPMYWWHHVESTINGGITTSVNFWYKAGPTPSQINYPLSPQQKVAVMRNIERMLGEALGDHNQIGPLLNCIINGRYTETNEGIEENYTETST</sequence>
<dbReference type="PANTHER" id="PTHR12461:SF105">
    <property type="entry name" value="HYPOXIA-INDUCIBLE FACTOR 1-ALPHA INHIBITOR"/>
    <property type="match status" value="1"/>
</dbReference>
<accession>A0AAU9XI20</accession>
<evidence type="ECO:0000313" key="3">
    <source>
        <dbReference type="Proteomes" id="UP001159428"/>
    </source>
</evidence>
<dbReference type="GO" id="GO:0005634">
    <property type="term" value="C:nucleus"/>
    <property type="evidence" value="ECO:0007669"/>
    <property type="project" value="TreeGrafter"/>
</dbReference>
<dbReference type="Gene3D" id="2.60.120.10">
    <property type="entry name" value="Jelly Rolls"/>
    <property type="match status" value="1"/>
</dbReference>
<feature type="domain" description="JmjC" evidence="1">
    <location>
        <begin position="116"/>
        <end position="301"/>
    </location>
</feature>
<dbReference type="GO" id="GO:0071532">
    <property type="term" value="F:ankyrin repeat binding"/>
    <property type="evidence" value="ECO:0007669"/>
    <property type="project" value="TreeGrafter"/>
</dbReference>
<keyword evidence="3" id="KW-1185">Reference proteome</keyword>
<dbReference type="FunFam" id="2.60.120.10:FF:000042">
    <property type="entry name" value="Hypoxia-inducible factor 1-alpha inhibitor"/>
    <property type="match status" value="1"/>
</dbReference>
<dbReference type="EMBL" id="CALNXJ010000044">
    <property type="protein sequence ID" value="CAH3148446.1"/>
    <property type="molecule type" value="Genomic_DNA"/>
</dbReference>